<dbReference type="EMBL" id="CAUYUJ010018927">
    <property type="protein sequence ID" value="CAK0887337.1"/>
    <property type="molecule type" value="Genomic_DNA"/>
</dbReference>
<evidence type="ECO:0000313" key="1">
    <source>
        <dbReference type="EMBL" id="CAK0887337.1"/>
    </source>
</evidence>
<evidence type="ECO:0000313" key="2">
    <source>
        <dbReference type="Proteomes" id="UP001189429"/>
    </source>
</evidence>
<accession>A0ABN9WPI7</accession>
<feature type="non-terminal residue" evidence="1">
    <location>
        <position position="1"/>
    </location>
</feature>
<sequence length="389" mass="41530">VEDGVARLLMTADVSKVAGKPKQAEALIAERILGEATGIAKGLDGIEAALEPLGQLFVRVALKLVGKEKSGREGAVYTWGDMCKSFLSGVSSIKGQTVTFDEWNTYSVPSGAAATAKAMPAASATATLNDHKGPAWIAKKAGYSVGSFVVQKDVPAQRLYAVFSIGHMVKLRGVVNHGGEPHAAEIALEGLLGKWSLSKAEPPKQMEGDQQRPRQLYTDKQNAILYRALLELDAKHMGKQTLIFWRKPDEVRTTCAIKQGQLTLVPVAPLVNISSKNASNGSGAPLGDHTIGSGTPLHFFVLPVPKPSDNGASKLDEAAFVAAYWWVATTYDKKQANMATSHVSHGGIMLPVLTNITDIGPNVKPQVFVKPKAKAAPIHEESAKKQKRS</sequence>
<reference evidence="1" key="1">
    <citation type="submission" date="2023-10" db="EMBL/GenBank/DDBJ databases">
        <authorList>
            <person name="Chen Y."/>
            <person name="Shah S."/>
            <person name="Dougan E. K."/>
            <person name="Thang M."/>
            <person name="Chan C."/>
        </authorList>
    </citation>
    <scope>NUCLEOTIDE SEQUENCE [LARGE SCALE GENOMIC DNA]</scope>
</reference>
<gene>
    <name evidence="1" type="ORF">PCOR1329_LOCUS68427</name>
</gene>
<organism evidence="1 2">
    <name type="scientific">Prorocentrum cordatum</name>
    <dbReference type="NCBI Taxonomy" id="2364126"/>
    <lineage>
        <taxon>Eukaryota</taxon>
        <taxon>Sar</taxon>
        <taxon>Alveolata</taxon>
        <taxon>Dinophyceae</taxon>
        <taxon>Prorocentrales</taxon>
        <taxon>Prorocentraceae</taxon>
        <taxon>Prorocentrum</taxon>
    </lineage>
</organism>
<proteinExistence type="predicted"/>
<protein>
    <submittedName>
        <fullName evidence="1">Uncharacterized protein</fullName>
    </submittedName>
</protein>
<keyword evidence="2" id="KW-1185">Reference proteome</keyword>
<name>A0ABN9WPI7_9DINO</name>
<dbReference type="Proteomes" id="UP001189429">
    <property type="component" value="Unassembled WGS sequence"/>
</dbReference>
<comment type="caution">
    <text evidence="1">The sequence shown here is derived from an EMBL/GenBank/DDBJ whole genome shotgun (WGS) entry which is preliminary data.</text>
</comment>